<dbReference type="PANTHER" id="PTHR40370:SF1">
    <property type="entry name" value="DUF3074 DOMAIN-CONTAINING PROTEIN"/>
    <property type="match status" value="1"/>
</dbReference>
<dbReference type="AlphaFoldDB" id="A0A8H7BGV9"/>
<dbReference type="Proteomes" id="UP000605846">
    <property type="component" value="Unassembled WGS sequence"/>
</dbReference>
<evidence type="ECO:0000313" key="2">
    <source>
        <dbReference type="EMBL" id="KAF7723174.1"/>
    </source>
</evidence>
<reference evidence="2" key="1">
    <citation type="submission" date="2020-01" db="EMBL/GenBank/DDBJ databases">
        <title>Genome Sequencing of Three Apophysomyces-Like Fungal Strains Confirms a Novel Fungal Genus in the Mucoromycota with divergent Burkholderia-like Endosymbiotic Bacteria.</title>
        <authorList>
            <person name="Stajich J.E."/>
            <person name="Macias A.M."/>
            <person name="Carter-House D."/>
            <person name="Lovett B."/>
            <person name="Kasson L.R."/>
            <person name="Berry K."/>
            <person name="Grigoriev I."/>
            <person name="Chang Y."/>
            <person name="Spatafora J."/>
            <person name="Kasson M.T."/>
        </authorList>
    </citation>
    <scope>NUCLEOTIDE SEQUENCE</scope>
    <source>
        <strain evidence="2">NRRL A-21654</strain>
    </source>
</reference>
<protein>
    <recommendedName>
        <fullName evidence="1">DUF3074 domain-containing protein</fullName>
    </recommendedName>
</protein>
<name>A0A8H7BGV9_9FUNG</name>
<dbReference type="InterPro" id="IPR023393">
    <property type="entry name" value="START-like_dom_sf"/>
</dbReference>
<dbReference type="OrthoDB" id="6423603at2759"/>
<dbReference type="PANTHER" id="PTHR40370">
    <property type="entry name" value="EXPRESSED PROTEIN"/>
    <property type="match status" value="1"/>
</dbReference>
<organism evidence="2 3">
    <name type="scientific">Apophysomyces ossiformis</name>
    <dbReference type="NCBI Taxonomy" id="679940"/>
    <lineage>
        <taxon>Eukaryota</taxon>
        <taxon>Fungi</taxon>
        <taxon>Fungi incertae sedis</taxon>
        <taxon>Mucoromycota</taxon>
        <taxon>Mucoromycotina</taxon>
        <taxon>Mucoromycetes</taxon>
        <taxon>Mucorales</taxon>
        <taxon>Mucorineae</taxon>
        <taxon>Mucoraceae</taxon>
        <taxon>Apophysomyces</taxon>
    </lineage>
</organism>
<proteinExistence type="predicted"/>
<sequence length="228" mass="26284">MIPTISEGTLHQQNSNELEKMFNALLAEADHKIKQSADWPILSHNGDVITRREPCLKDDHQYFQRSSIHPAEDVTYDQLRQVLLINHSLNQAKYVVNVSEAQELEKFNQYAGVYWLGFKATLAPSRECLELVVTREDPESRRFTIVSKPVDYLQTPLRQGHVRGAYESWQVVQEVVGNNGQKQVEWVCVKRSFPGGWIPWCLSDWFTGHELHKEVDSVIHFIKETGVV</sequence>
<gene>
    <name evidence="2" type="ORF">EC973_002309</name>
</gene>
<dbReference type="SUPFAM" id="SSF55961">
    <property type="entry name" value="Bet v1-like"/>
    <property type="match status" value="1"/>
</dbReference>
<evidence type="ECO:0000313" key="3">
    <source>
        <dbReference type="Proteomes" id="UP000605846"/>
    </source>
</evidence>
<comment type="caution">
    <text evidence="2">The sequence shown here is derived from an EMBL/GenBank/DDBJ whole genome shotgun (WGS) entry which is preliminary data.</text>
</comment>
<dbReference type="InterPro" id="IPR024500">
    <property type="entry name" value="DUF3074"/>
</dbReference>
<dbReference type="Gene3D" id="3.30.530.20">
    <property type="match status" value="1"/>
</dbReference>
<accession>A0A8H7BGV9</accession>
<dbReference type="EMBL" id="JABAYA010000161">
    <property type="protein sequence ID" value="KAF7723174.1"/>
    <property type="molecule type" value="Genomic_DNA"/>
</dbReference>
<feature type="domain" description="DUF3074" evidence="1">
    <location>
        <begin position="63"/>
        <end position="222"/>
    </location>
</feature>
<evidence type="ECO:0000259" key="1">
    <source>
        <dbReference type="Pfam" id="PF11274"/>
    </source>
</evidence>
<dbReference type="Pfam" id="PF11274">
    <property type="entry name" value="DUF3074"/>
    <property type="match status" value="1"/>
</dbReference>
<keyword evidence="3" id="KW-1185">Reference proteome</keyword>